<reference evidence="2 3" key="1">
    <citation type="submission" date="2021-06" db="EMBL/GenBank/DDBJ databases">
        <title>Caerostris darwini draft genome.</title>
        <authorList>
            <person name="Kono N."/>
            <person name="Arakawa K."/>
        </authorList>
    </citation>
    <scope>NUCLEOTIDE SEQUENCE [LARGE SCALE GENOMIC DNA]</scope>
</reference>
<dbReference type="EMBL" id="BPLQ01011800">
    <property type="protein sequence ID" value="GIY60446.1"/>
    <property type="molecule type" value="Genomic_DNA"/>
</dbReference>
<organism evidence="2 3">
    <name type="scientific">Caerostris darwini</name>
    <dbReference type="NCBI Taxonomy" id="1538125"/>
    <lineage>
        <taxon>Eukaryota</taxon>
        <taxon>Metazoa</taxon>
        <taxon>Ecdysozoa</taxon>
        <taxon>Arthropoda</taxon>
        <taxon>Chelicerata</taxon>
        <taxon>Arachnida</taxon>
        <taxon>Araneae</taxon>
        <taxon>Araneomorphae</taxon>
        <taxon>Entelegynae</taxon>
        <taxon>Araneoidea</taxon>
        <taxon>Araneidae</taxon>
        <taxon>Caerostris</taxon>
    </lineage>
</organism>
<evidence type="ECO:0000313" key="2">
    <source>
        <dbReference type="EMBL" id="GIY60446.1"/>
    </source>
</evidence>
<comment type="caution">
    <text evidence="2">The sequence shown here is derived from an EMBL/GenBank/DDBJ whole genome shotgun (WGS) entry which is preliminary data.</text>
</comment>
<proteinExistence type="predicted"/>
<gene>
    <name evidence="2" type="ORF">CDAR_620721</name>
</gene>
<protein>
    <submittedName>
        <fullName evidence="2">Uncharacterized protein</fullName>
    </submittedName>
</protein>
<accession>A0AAV4URC1</accession>
<dbReference type="Proteomes" id="UP001054837">
    <property type="component" value="Unassembled WGS sequence"/>
</dbReference>
<dbReference type="AlphaFoldDB" id="A0AAV4URC1"/>
<name>A0AAV4URC1_9ARAC</name>
<evidence type="ECO:0000313" key="3">
    <source>
        <dbReference type="Proteomes" id="UP001054837"/>
    </source>
</evidence>
<feature type="region of interest" description="Disordered" evidence="1">
    <location>
        <begin position="1"/>
        <end position="29"/>
    </location>
</feature>
<keyword evidence="3" id="KW-1185">Reference proteome</keyword>
<evidence type="ECO:0000256" key="1">
    <source>
        <dbReference type="SAM" id="MobiDB-lite"/>
    </source>
</evidence>
<sequence length="98" mass="10890">MIRAPEPHDTFGAGMNSSPNTGPKAIPNFAIHHPQSSTDYTSSWSRTIFIHISKVLPLQTLGYIMDISCKTDIITETHASDADTSCWHQFCAVRQSRD</sequence>